<accession>A0A5M9IU28</accession>
<proteinExistence type="predicted"/>
<dbReference type="EMBL" id="VTFH01000002">
    <property type="protein sequence ID" value="KAA8559650.1"/>
    <property type="molecule type" value="Genomic_DNA"/>
</dbReference>
<evidence type="ECO:0000313" key="2">
    <source>
        <dbReference type="EMBL" id="KAA8559650.1"/>
    </source>
</evidence>
<dbReference type="AlphaFoldDB" id="A0A5M9IU28"/>
<sequence>MWEGASPSHILISMDQIDLALYPTQKAGQPRRRHHRQPPYLTLPTPGINCPFNMAR</sequence>
<organism evidence="2 3">
    <name type="scientific">Pseudomonas extremaustralis</name>
    <dbReference type="NCBI Taxonomy" id="359110"/>
    <lineage>
        <taxon>Bacteria</taxon>
        <taxon>Pseudomonadati</taxon>
        <taxon>Pseudomonadota</taxon>
        <taxon>Gammaproteobacteria</taxon>
        <taxon>Pseudomonadales</taxon>
        <taxon>Pseudomonadaceae</taxon>
        <taxon>Pseudomonas</taxon>
    </lineage>
</organism>
<evidence type="ECO:0000313" key="3">
    <source>
        <dbReference type="Proteomes" id="UP000323425"/>
    </source>
</evidence>
<comment type="caution">
    <text evidence="2">The sequence shown here is derived from an EMBL/GenBank/DDBJ whole genome shotgun (WGS) entry which is preliminary data.</text>
</comment>
<reference evidence="2 3" key="1">
    <citation type="journal article" date="2018" name="Plant Biotechnol. Rep.">
        <title>Diversity and antifungal activity of endophytic bacteria associated with Panax ginseng seedlings.</title>
        <authorList>
            <person name="Park J.M."/>
            <person name="Hong C.E."/>
            <person name="Jo S.H."/>
        </authorList>
    </citation>
    <scope>NUCLEOTIDE SEQUENCE [LARGE SCALE GENOMIC DNA]</scope>
    <source>
        <strain evidence="2 3">PgKB38</strain>
    </source>
</reference>
<gene>
    <name evidence="2" type="ORF">FX985_06028</name>
</gene>
<name>A0A5M9IU28_9PSED</name>
<dbReference type="Proteomes" id="UP000323425">
    <property type="component" value="Unassembled WGS sequence"/>
</dbReference>
<feature type="region of interest" description="Disordered" evidence="1">
    <location>
        <begin position="24"/>
        <end position="45"/>
    </location>
</feature>
<evidence type="ECO:0000256" key="1">
    <source>
        <dbReference type="SAM" id="MobiDB-lite"/>
    </source>
</evidence>
<protein>
    <submittedName>
        <fullName evidence="2">Uncharacterized protein</fullName>
    </submittedName>
</protein>